<dbReference type="KEGG" id="hhw:NCTC503_01374"/>
<dbReference type="InterPro" id="IPR011009">
    <property type="entry name" value="Kinase-like_dom_sf"/>
</dbReference>
<dbReference type="EMBL" id="LR590481">
    <property type="protein sequence ID" value="VTQ89305.1"/>
    <property type="molecule type" value="Genomic_DNA"/>
</dbReference>
<gene>
    <name evidence="1" type="primary">cotI_1</name>
    <name evidence="1" type="ORF">NCTC503_01374</name>
</gene>
<dbReference type="InterPro" id="IPR014255">
    <property type="entry name" value="Spore_coat_CotS"/>
</dbReference>
<accession>A0A4U9RC39</accession>
<evidence type="ECO:0000313" key="1">
    <source>
        <dbReference type="EMBL" id="VTQ89305.1"/>
    </source>
</evidence>
<dbReference type="Gene3D" id="3.30.200.20">
    <property type="entry name" value="Phosphorylase Kinase, domain 1"/>
    <property type="match status" value="1"/>
</dbReference>
<keyword evidence="1" id="KW-0946">Virion</keyword>
<dbReference type="SUPFAM" id="SSF56112">
    <property type="entry name" value="Protein kinase-like (PK-like)"/>
    <property type="match status" value="1"/>
</dbReference>
<dbReference type="Gene3D" id="3.90.1200.10">
    <property type="match status" value="1"/>
</dbReference>
<proteinExistence type="predicted"/>
<dbReference type="PANTHER" id="PTHR39179:SF1">
    <property type="entry name" value="SPORE COAT PROTEIN I"/>
    <property type="match status" value="1"/>
</dbReference>
<dbReference type="RefSeq" id="WP_171011999.1">
    <property type="nucleotide sequence ID" value="NZ_CBCRUQ010000012.1"/>
</dbReference>
<name>A0A4U9RC39_HATHI</name>
<keyword evidence="2" id="KW-1185">Reference proteome</keyword>
<dbReference type="NCBIfam" id="TIGR02906">
    <property type="entry name" value="spore_CotS"/>
    <property type="match status" value="1"/>
</dbReference>
<dbReference type="InterPro" id="IPR047175">
    <property type="entry name" value="CotS-like"/>
</dbReference>
<dbReference type="GO" id="GO:0042601">
    <property type="term" value="C:endospore-forming forespore"/>
    <property type="evidence" value="ECO:0007669"/>
    <property type="project" value="TreeGrafter"/>
</dbReference>
<dbReference type="AlphaFoldDB" id="A0A4U9RC39"/>
<protein>
    <submittedName>
        <fullName evidence="1">CotS family spore coat protein</fullName>
    </submittedName>
</protein>
<evidence type="ECO:0000313" key="2">
    <source>
        <dbReference type="Proteomes" id="UP000308489"/>
    </source>
</evidence>
<organism evidence="1 2">
    <name type="scientific">Hathewaya histolytica</name>
    <name type="common">Clostridium histolyticum</name>
    <dbReference type="NCBI Taxonomy" id="1498"/>
    <lineage>
        <taxon>Bacteria</taxon>
        <taxon>Bacillati</taxon>
        <taxon>Bacillota</taxon>
        <taxon>Clostridia</taxon>
        <taxon>Eubacteriales</taxon>
        <taxon>Clostridiaceae</taxon>
        <taxon>Hathewaya</taxon>
    </lineage>
</organism>
<sequence length="351" mass="42660">MNNYNNLLNDIISEKELNNISYVCSKYSIDLKKAYKVRSAYKIIDTLDNIYCLKRMKSGKKKIINSYKLTEDLISNGFTNTPRYLITKKREIYVTHKGYIFLMTEWIDGRECDFSDLEEAKDAVKLLAKFHIASQQINTKGYKLKNCLKNWPEIYNKCIKDMNSYKLTINKKILKNDFDYLYYENIDTFIERSLNSLNLLNISCYYRLSKDAKKQKPICHRSFYYQNVIKKDDTYFLIDLNRIIIDLRINDLGRFIRRLMDKKYYNWNFEKAKELIMSYNSVYPLSKEELEIMLSLIMFPHKFWKLGKKRYKKHKKWTETKYRKKLDKILESIEKQDIFYKEYIYFLNKYK</sequence>
<keyword evidence="1" id="KW-0167">Capsid protein</keyword>
<reference evidence="1 2" key="1">
    <citation type="submission" date="2019-05" db="EMBL/GenBank/DDBJ databases">
        <authorList>
            <consortium name="Pathogen Informatics"/>
        </authorList>
    </citation>
    <scope>NUCLEOTIDE SEQUENCE [LARGE SCALE GENOMIC DNA]</scope>
    <source>
        <strain evidence="1 2">NCTC503</strain>
    </source>
</reference>
<dbReference type="PANTHER" id="PTHR39179">
    <property type="entry name" value="SPORE COAT PROTEIN I"/>
    <property type="match status" value="1"/>
</dbReference>
<dbReference type="Proteomes" id="UP000308489">
    <property type="component" value="Chromosome 1"/>
</dbReference>